<dbReference type="NCBIfam" id="NF003160">
    <property type="entry name" value="PRK04135.1"/>
    <property type="match status" value="1"/>
</dbReference>
<dbReference type="GO" id="GO:0006096">
    <property type="term" value="P:glycolytic process"/>
    <property type="evidence" value="ECO:0007669"/>
    <property type="project" value="UniProtKB-KW"/>
</dbReference>
<dbReference type="Gene3D" id="3.40.720.10">
    <property type="entry name" value="Alkaline Phosphatase, subunit A"/>
    <property type="match status" value="1"/>
</dbReference>
<feature type="region of interest" description="Disordered" evidence="6">
    <location>
        <begin position="178"/>
        <end position="200"/>
    </location>
</feature>
<comment type="caution">
    <text evidence="8">The sequence shown here is derived from an EMBL/GenBank/DDBJ whole genome shotgun (WGS) entry which is preliminary data.</text>
</comment>
<dbReference type="EMBL" id="JACQAY010000119">
    <property type="protein sequence ID" value="MBI3539411.1"/>
    <property type="molecule type" value="Genomic_DNA"/>
</dbReference>
<dbReference type="Pfam" id="PF01676">
    <property type="entry name" value="Metalloenzyme"/>
    <property type="match status" value="1"/>
</dbReference>
<dbReference type="InterPro" id="IPR006124">
    <property type="entry name" value="Metalloenzyme"/>
</dbReference>
<evidence type="ECO:0000256" key="5">
    <source>
        <dbReference type="ARBA" id="ARBA00023152"/>
    </source>
</evidence>
<evidence type="ECO:0000256" key="2">
    <source>
        <dbReference type="ARBA" id="ARBA00002315"/>
    </source>
</evidence>
<comment type="similarity">
    <text evidence="4">Belongs to the BPG-independent phosphoglycerate mutase family. A-PGAM subfamily.</text>
</comment>
<evidence type="ECO:0000313" key="8">
    <source>
        <dbReference type="EMBL" id="MBI3539411.1"/>
    </source>
</evidence>
<dbReference type="InterPro" id="IPR004456">
    <property type="entry name" value="Pglycerate_mutase_ApgM"/>
</dbReference>
<evidence type="ECO:0000259" key="7">
    <source>
        <dbReference type="Pfam" id="PF01676"/>
    </source>
</evidence>
<dbReference type="PANTHER" id="PTHR31209:SF0">
    <property type="entry name" value="METALLOENZYME DOMAIN-CONTAINING PROTEIN"/>
    <property type="match status" value="1"/>
</dbReference>
<feature type="domain" description="Metalloenzyme" evidence="7">
    <location>
        <begin position="16"/>
        <end position="393"/>
    </location>
</feature>
<sequence length="405" mass="42209">MSGLSLASLALEGTSRIVLLVLDGLGDIPDADQGGRTPLEAAATPNLDRLAPRAALGRLLPVAPGITPGSGPGHLALFGFDPVATQVGRGVLEALGAGVELRNGDVAARANFCTVDAGGTVVDRRAGRIASEVSTRLCDLLARSIGRIDDVEVIMQAGKGHRFVAVFRGAGLAGEVSDADPHREGSPIPAARPLAPGPEAKKTGAVVDAFVRRAREVLVKEHPANAVLVRGLSARPRLAGYRERLKLRAAAVAAYPMYRGVAQLAGMDVLPTGEKVNDAFTTVASRWKDFDFFFVHVKATDMAGEDGDFAAKRAAIEDVDRALPALTALAPDVLCVTGDHATPVAVRGHAWHPVPVMVHGRWCGADGAARFHERACVSGSLGVLPSRDLMAVLLANAGRLDKFGA</sequence>
<dbReference type="PIRSF" id="PIRSF006392">
    <property type="entry name" value="IPGAM_arch"/>
    <property type="match status" value="1"/>
</dbReference>
<dbReference type="Gene3D" id="3.30.70.2130">
    <property type="entry name" value="Metalloenzyme domain"/>
    <property type="match status" value="1"/>
</dbReference>
<dbReference type="InterPro" id="IPR042253">
    <property type="entry name" value="Pglycerate_mutase_ApgM_sf"/>
</dbReference>
<dbReference type="Pfam" id="PF10143">
    <property type="entry name" value="PhosphMutase"/>
    <property type="match status" value="1"/>
</dbReference>
<dbReference type="GO" id="GO:0046872">
    <property type="term" value="F:metal ion binding"/>
    <property type="evidence" value="ECO:0007669"/>
    <property type="project" value="InterPro"/>
</dbReference>
<comment type="pathway">
    <text evidence="3">Carbohydrate degradation.</text>
</comment>
<reference evidence="8" key="1">
    <citation type="submission" date="2020-07" db="EMBL/GenBank/DDBJ databases">
        <title>Huge and variable diversity of episymbiotic CPR bacteria and DPANN archaea in groundwater ecosystems.</title>
        <authorList>
            <person name="He C.Y."/>
            <person name="Keren R."/>
            <person name="Whittaker M."/>
            <person name="Farag I.F."/>
            <person name="Doudna J."/>
            <person name="Cate J.H.D."/>
            <person name="Banfield J.F."/>
        </authorList>
    </citation>
    <scope>NUCLEOTIDE SEQUENCE</scope>
    <source>
        <strain evidence="8">NC_groundwater_928_Pr1_S-0.2um_72_17</strain>
    </source>
</reference>
<accession>A0A9D6L5Y7</accession>
<comment type="function">
    <text evidence="2">Catalyzes the interconversion of 2-phosphoglycerate and 3-phosphoglycerate.</text>
</comment>
<gene>
    <name evidence="8" type="ORF">HY076_03965</name>
</gene>
<evidence type="ECO:0000256" key="3">
    <source>
        <dbReference type="ARBA" id="ARBA00004921"/>
    </source>
</evidence>
<organism evidence="8 9">
    <name type="scientific">Eiseniibacteriota bacterium</name>
    <dbReference type="NCBI Taxonomy" id="2212470"/>
    <lineage>
        <taxon>Bacteria</taxon>
        <taxon>Candidatus Eiseniibacteriota</taxon>
    </lineage>
</organism>
<dbReference type="AlphaFoldDB" id="A0A9D6L5Y7"/>
<dbReference type="SUPFAM" id="SSF53649">
    <property type="entry name" value="Alkaline phosphatase-like"/>
    <property type="match status" value="1"/>
</dbReference>
<evidence type="ECO:0000313" key="9">
    <source>
        <dbReference type="Proteomes" id="UP000807850"/>
    </source>
</evidence>
<evidence type="ECO:0000256" key="1">
    <source>
        <dbReference type="ARBA" id="ARBA00000370"/>
    </source>
</evidence>
<keyword evidence="8" id="KW-0413">Isomerase</keyword>
<dbReference type="CDD" id="cd16011">
    <property type="entry name" value="iPGM_like"/>
    <property type="match status" value="1"/>
</dbReference>
<keyword evidence="5" id="KW-0324">Glycolysis</keyword>
<dbReference type="PANTHER" id="PTHR31209">
    <property type="entry name" value="COFACTOR-INDEPENDENT PHOSPHOGLYCERATE MUTASE"/>
    <property type="match status" value="1"/>
</dbReference>
<dbReference type="EC" id="5.4.2.12" evidence="8"/>
<name>A0A9D6L5Y7_UNCEI</name>
<evidence type="ECO:0000256" key="4">
    <source>
        <dbReference type="ARBA" id="ARBA00005524"/>
    </source>
</evidence>
<protein>
    <submittedName>
        <fullName evidence="8">2,3-bisphosphoglycerate-independent phosphoglycerate mutase</fullName>
        <ecNumber evidence="8">5.4.2.12</ecNumber>
    </submittedName>
</protein>
<evidence type="ECO:0000256" key="6">
    <source>
        <dbReference type="SAM" id="MobiDB-lite"/>
    </source>
</evidence>
<dbReference type="Proteomes" id="UP000807850">
    <property type="component" value="Unassembled WGS sequence"/>
</dbReference>
<proteinExistence type="inferred from homology"/>
<dbReference type="InterPro" id="IPR017850">
    <property type="entry name" value="Alkaline_phosphatase_core_sf"/>
</dbReference>
<dbReference type="NCBIfam" id="TIGR00306">
    <property type="entry name" value="apgM"/>
    <property type="match status" value="1"/>
</dbReference>
<dbReference type="GO" id="GO:0004619">
    <property type="term" value="F:phosphoglycerate mutase activity"/>
    <property type="evidence" value="ECO:0007669"/>
    <property type="project" value="UniProtKB-EC"/>
</dbReference>
<comment type="catalytic activity">
    <reaction evidence="1">
        <text>(2R)-2-phosphoglycerate = (2R)-3-phosphoglycerate</text>
        <dbReference type="Rhea" id="RHEA:15901"/>
        <dbReference type="ChEBI" id="CHEBI:58272"/>
        <dbReference type="ChEBI" id="CHEBI:58289"/>
        <dbReference type="EC" id="5.4.2.12"/>
    </reaction>
</comment>